<keyword evidence="8" id="KW-1185">Reference proteome</keyword>
<organism evidence="7 8">
    <name type="scientific">Dioszegia hungarica</name>
    <dbReference type="NCBI Taxonomy" id="4972"/>
    <lineage>
        <taxon>Eukaryota</taxon>
        <taxon>Fungi</taxon>
        <taxon>Dikarya</taxon>
        <taxon>Basidiomycota</taxon>
        <taxon>Agaricomycotina</taxon>
        <taxon>Tremellomycetes</taxon>
        <taxon>Tremellales</taxon>
        <taxon>Bulleribasidiaceae</taxon>
        <taxon>Dioszegia</taxon>
    </lineage>
</organism>
<dbReference type="Pfam" id="PF00271">
    <property type="entry name" value="Helicase_C"/>
    <property type="match status" value="1"/>
</dbReference>
<evidence type="ECO:0000259" key="5">
    <source>
        <dbReference type="PROSITE" id="PS51192"/>
    </source>
</evidence>
<dbReference type="SUPFAM" id="SSF52540">
    <property type="entry name" value="P-loop containing nucleoside triphosphate hydrolases"/>
    <property type="match status" value="2"/>
</dbReference>
<evidence type="ECO:0000256" key="2">
    <source>
        <dbReference type="ARBA" id="ARBA00022801"/>
    </source>
</evidence>
<evidence type="ECO:0000256" key="1">
    <source>
        <dbReference type="ARBA" id="ARBA00022741"/>
    </source>
</evidence>
<dbReference type="Proteomes" id="UP001164286">
    <property type="component" value="Unassembled WGS sequence"/>
</dbReference>
<dbReference type="PROSITE" id="PS51192">
    <property type="entry name" value="HELICASE_ATP_BIND_1"/>
    <property type="match status" value="1"/>
</dbReference>
<protein>
    <submittedName>
        <fullName evidence="7">SNF2 family N-terminal domain-containing protein</fullName>
    </submittedName>
</protein>
<comment type="caution">
    <text evidence="7">The sequence shown here is derived from an EMBL/GenBank/DDBJ whole genome shotgun (WGS) entry which is preliminary data.</text>
</comment>
<feature type="compositionally biased region" description="Low complexity" evidence="4">
    <location>
        <begin position="11"/>
        <end position="36"/>
    </location>
</feature>
<feature type="compositionally biased region" description="Low complexity" evidence="4">
    <location>
        <begin position="297"/>
        <end position="308"/>
    </location>
</feature>
<dbReference type="Gene3D" id="3.40.50.10810">
    <property type="entry name" value="Tandem AAA-ATPase domain"/>
    <property type="match status" value="1"/>
</dbReference>
<proteinExistence type="predicted"/>
<sequence>MASPVTSDVQSTPNLTNASTSAATSMPASPSSAGPAIKAEVHVANGDTDNVVMEEDKESVEADPAADARANRLSFLLDKSTIYAKIIGDRMARQQIEKRKAEQRAETRKANKEKRGEGTATRGGLRDKAGPAAKEEEETGVGKRKRRGDAAGSAKKAKVENQEEEGEDMKQYSFAQPELVTGAKLRDYQLAGVQWMISLYENGLNGILADEMGLGKTLQTIAFLAHLRSKGTWGPFLIVCPLSVLNNWMMEFEKFCPSIPVIMYHGTPEHRADLRATRLQPPSASDIGANKKKGGRKSNTSRSGGNSTSTFPVVVTTYEICMKDQKFLSNFMWKFIVVDEGHRLKNLDCKLIRELKTYTSANRMILTGTPLHNNLAELWSLLNFILPDIFDDLDSFQQWFNFDEMSSTGNQDAALLDKSSVVTSLHAILKPFLLRRLKVDVEKDLPPKKEYLLYAPLTQQQKDIYQAIVSGQIRQFLVDKKSGNGEVETEEKPEPVVEAVDANGRGKRKRGRVNYKIEENDNKYVRDLENGVKVDEPSGVEEKSAAEVGKDWALKQATKSVNNMRLQNLVMQLRKISSHPFLFDWPYNEKTGELVVDQDLVNASGKMLLLNRLLDALLGRGHKVLIFSQFTTMLDVIEEWANEFKGIKTCRIDGSTSQESRREQMNVFNNGGTSPDATKLFLLSTRAGGLGINLVEADTVIFFDQDWNPQMDLQAQDRAHRIGQTRPVLVFRLVSAHTIETKILQKAGNKRKLEALVISQGKFGRVVDDNGKVLLGRSKNKEQSTADMARALLDLEGEEVDVASKDDTIISDQDLAILLDRSKEAMARKVGWSAGLAKGKAGEEKRAKGEKTAFEVFVPAKDDAADGLATMFNGEGEQGDE</sequence>
<dbReference type="GeneID" id="77728740"/>
<keyword evidence="1" id="KW-0547">Nucleotide-binding</keyword>
<dbReference type="RefSeq" id="XP_052945834.1">
    <property type="nucleotide sequence ID" value="XM_053089535.1"/>
</dbReference>
<evidence type="ECO:0000256" key="4">
    <source>
        <dbReference type="SAM" id="MobiDB-lite"/>
    </source>
</evidence>
<dbReference type="InterPro" id="IPR027417">
    <property type="entry name" value="P-loop_NTPase"/>
</dbReference>
<dbReference type="InterPro" id="IPR014001">
    <property type="entry name" value="Helicase_ATP-bd"/>
</dbReference>
<dbReference type="InterPro" id="IPR038718">
    <property type="entry name" value="SNF2-like_sf"/>
</dbReference>
<name>A0AA38LSP9_9TREE</name>
<dbReference type="Pfam" id="PF00176">
    <property type="entry name" value="SNF2-rel_dom"/>
    <property type="match status" value="1"/>
</dbReference>
<dbReference type="GO" id="GO:0016787">
    <property type="term" value="F:hydrolase activity"/>
    <property type="evidence" value="ECO:0007669"/>
    <property type="project" value="UniProtKB-KW"/>
</dbReference>
<evidence type="ECO:0000313" key="7">
    <source>
        <dbReference type="EMBL" id="KAI9636057.1"/>
    </source>
</evidence>
<dbReference type="InterPro" id="IPR049730">
    <property type="entry name" value="SNF2/RAD54-like_C"/>
</dbReference>
<feature type="compositionally biased region" description="Polar residues" evidence="4">
    <location>
        <begin position="1"/>
        <end position="10"/>
    </location>
</feature>
<feature type="domain" description="Helicase C-terminal" evidence="6">
    <location>
        <begin position="609"/>
        <end position="764"/>
    </location>
</feature>
<dbReference type="SMART" id="SM00487">
    <property type="entry name" value="DEXDc"/>
    <property type="match status" value="1"/>
</dbReference>
<evidence type="ECO:0000313" key="8">
    <source>
        <dbReference type="Proteomes" id="UP001164286"/>
    </source>
</evidence>
<dbReference type="InterPro" id="IPR001650">
    <property type="entry name" value="Helicase_C-like"/>
</dbReference>
<dbReference type="FunFam" id="3.40.50.300:FF:001315">
    <property type="entry name" value="SNF2 family helicase/ATPase PasG"/>
    <property type="match status" value="1"/>
</dbReference>
<evidence type="ECO:0000259" key="6">
    <source>
        <dbReference type="PROSITE" id="PS51194"/>
    </source>
</evidence>
<keyword evidence="3" id="KW-0067">ATP-binding</keyword>
<dbReference type="CDD" id="cd18793">
    <property type="entry name" value="SF2_C_SNF"/>
    <property type="match status" value="1"/>
</dbReference>
<dbReference type="AlphaFoldDB" id="A0AA38LSP9"/>
<accession>A0AA38LSP9</accession>
<dbReference type="Gene3D" id="3.40.50.300">
    <property type="entry name" value="P-loop containing nucleotide triphosphate hydrolases"/>
    <property type="match status" value="1"/>
</dbReference>
<dbReference type="InterPro" id="IPR000330">
    <property type="entry name" value="SNF2_N"/>
</dbReference>
<dbReference type="SMART" id="SM00490">
    <property type="entry name" value="HELICc"/>
    <property type="match status" value="1"/>
</dbReference>
<feature type="domain" description="Helicase ATP-binding" evidence="5">
    <location>
        <begin position="197"/>
        <end position="388"/>
    </location>
</feature>
<feature type="region of interest" description="Disordered" evidence="4">
    <location>
        <begin position="276"/>
        <end position="308"/>
    </location>
</feature>
<dbReference type="PROSITE" id="PS51194">
    <property type="entry name" value="HELICASE_CTER"/>
    <property type="match status" value="1"/>
</dbReference>
<dbReference type="FunFam" id="3.40.50.10810:FF:000063">
    <property type="entry name" value="Chromosome 12, whole genome shotgun sequence"/>
    <property type="match status" value="1"/>
</dbReference>
<feature type="region of interest" description="Disordered" evidence="4">
    <location>
        <begin position="1"/>
        <end position="37"/>
    </location>
</feature>
<dbReference type="EMBL" id="JAKWFO010000005">
    <property type="protein sequence ID" value="KAI9636057.1"/>
    <property type="molecule type" value="Genomic_DNA"/>
</dbReference>
<gene>
    <name evidence="7" type="ORF">MKK02DRAFT_36985</name>
</gene>
<feature type="region of interest" description="Disordered" evidence="4">
    <location>
        <begin position="97"/>
        <end position="170"/>
    </location>
</feature>
<evidence type="ECO:0000256" key="3">
    <source>
        <dbReference type="ARBA" id="ARBA00022840"/>
    </source>
</evidence>
<keyword evidence="2" id="KW-0378">Hydrolase</keyword>
<feature type="compositionally biased region" description="Basic and acidic residues" evidence="4">
    <location>
        <begin position="97"/>
        <end position="117"/>
    </location>
</feature>
<dbReference type="GO" id="GO:0005524">
    <property type="term" value="F:ATP binding"/>
    <property type="evidence" value="ECO:0007669"/>
    <property type="project" value="InterPro"/>
</dbReference>
<reference evidence="7" key="1">
    <citation type="journal article" date="2022" name="G3 (Bethesda)">
        <title>High quality genome of the basidiomycete yeast Dioszegia hungarica PDD-24b-2 isolated from cloud water.</title>
        <authorList>
            <person name="Jarrige D."/>
            <person name="Haridas S."/>
            <person name="Bleykasten-Grosshans C."/>
            <person name="Joly M."/>
            <person name="Nadalig T."/>
            <person name="Sancelme M."/>
            <person name="Vuilleumier S."/>
            <person name="Grigoriev I.V."/>
            <person name="Amato P."/>
            <person name="Bringel F."/>
        </authorList>
    </citation>
    <scope>NUCLEOTIDE SEQUENCE</scope>
    <source>
        <strain evidence="7">PDD-24b-2</strain>
    </source>
</reference>
<dbReference type="PANTHER" id="PTHR10799">
    <property type="entry name" value="SNF2/RAD54 HELICASE FAMILY"/>
    <property type="match status" value="1"/>
</dbReference>